<protein>
    <submittedName>
        <fullName evidence="1">Uncharacterized protein</fullName>
    </submittedName>
</protein>
<accession>A0A6G4NIF6</accession>
<organism evidence="1">
    <name type="scientific">Escherichia coli</name>
    <dbReference type="NCBI Taxonomy" id="562"/>
    <lineage>
        <taxon>Bacteria</taxon>
        <taxon>Pseudomonadati</taxon>
        <taxon>Pseudomonadota</taxon>
        <taxon>Gammaproteobacteria</taxon>
        <taxon>Enterobacterales</taxon>
        <taxon>Enterobacteriaceae</taxon>
        <taxon>Escherichia</taxon>
    </lineage>
</organism>
<dbReference type="RefSeq" id="WP_126851339.1">
    <property type="nucleotide sequence ID" value="NZ_AP024205.1"/>
</dbReference>
<gene>
    <name evidence="1" type="ORF">G5609_08170</name>
</gene>
<dbReference type="AlphaFoldDB" id="A0A6G4NIF6"/>
<sequence length="511" mass="58077">MKLSRRKILNFIIPTLVGTFFSGKTLSKEQKEKSSDNKSNNQANQYMYHNLMDSPQGYKFVGGFFEAEGKALAGLKGESLQSRILKRGQFDIESIPNQSQGIAGMVFGGQNNKIAIIGDQRGRIQVYASMNGLHTAQQISIPYIEGTGIFHGPHQDRIVKFPCAGNEDDNLSPGLWFSTSKDGIPDLYLVSPLRYTDFDNPHQKSINSTQFKVLLEKRLIPESLQQTKYSTAWNTDHCWLKILGISHDKEHLGSVSGIFSTGSPNSNSNIKYSIDIANLRLLNAEKNNINELISIVGLKDLSNYAWSRDNLTKFAIEFNEELKQIILYAKIPPRSEGSTFIPTRITNEQHIKIYNEENNLKHEPKNIIYIEPSYVLEDNHICRMQDGILKYTPGIVVRVTPEQNELIDIHGFTRNDKQSFISNKYIGNKKITIQKINNSQLKIDGAVPYNKYWNVYSPIDLNTDEKICIIKIEEVTDNGFIVKLLSKDGARDYDINLLPKNSWFDLHVRPK</sequence>
<reference evidence="1" key="1">
    <citation type="submission" date="2020-02" db="EMBL/GenBank/DDBJ databases">
        <title>WGS of Carbapenem-Resistant Entrobacteriaceae.</title>
        <authorList>
            <person name="Tokajian S."/>
            <person name="El Chaar M."/>
            <person name="El Khoury M."/>
        </authorList>
    </citation>
    <scope>NUCLEOTIDE SEQUENCE</scope>
    <source>
        <strain evidence="1">ECM_49</strain>
    </source>
</reference>
<comment type="caution">
    <text evidence="1">The sequence shown here is derived from an EMBL/GenBank/DDBJ whole genome shotgun (WGS) entry which is preliminary data.</text>
</comment>
<name>A0A6G4NIF6_ECOLX</name>
<proteinExistence type="predicted"/>
<evidence type="ECO:0000313" key="1">
    <source>
        <dbReference type="EMBL" id="NGG67652.1"/>
    </source>
</evidence>
<dbReference type="EMBL" id="JAAJSE010000008">
    <property type="protein sequence ID" value="NGG67652.1"/>
    <property type="molecule type" value="Genomic_DNA"/>
</dbReference>